<dbReference type="PANTHER" id="PTHR43459:SF1">
    <property type="entry name" value="EG:BACN32G11.4 PROTEIN"/>
    <property type="match status" value="1"/>
</dbReference>
<dbReference type="Gene3D" id="3.90.226.10">
    <property type="entry name" value="2-enoyl-CoA Hydratase, Chain A, domain 1"/>
    <property type="match status" value="1"/>
</dbReference>
<reference evidence="2 3" key="1">
    <citation type="submission" date="2011-11" db="EMBL/GenBank/DDBJ databases">
        <title>Whole genome shotgun sequence of Gordonia amarae NBRC 15530.</title>
        <authorList>
            <person name="Takarada H."/>
            <person name="Hosoyama A."/>
            <person name="Tsuchikane K."/>
            <person name="Katsumata H."/>
            <person name="Yamazaki S."/>
            <person name="Fujita N."/>
        </authorList>
    </citation>
    <scope>NUCLEOTIDE SEQUENCE [LARGE SCALE GENOMIC DNA]</scope>
    <source>
        <strain evidence="2 3">NBRC 15530</strain>
    </source>
</reference>
<gene>
    <name evidence="2" type="ORF">GOAMR_23_00290</name>
</gene>
<dbReference type="SUPFAM" id="SSF52096">
    <property type="entry name" value="ClpP/crotonase"/>
    <property type="match status" value="1"/>
</dbReference>
<comment type="similarity">
    <text evidence="1">Belongs to the enoyl-CoA hydratase/isomerase family.</text>
</comment>
<proteinExistence type="inferred from homology"/>
<evidence type="ECO:0000313" key="3">
    <source>
        <dbReference type="Proteomes" id="UP000006023"/>
    </source>
</evidence>
<comment type="caution">
    <text evidence="2">The sequence shown here is derived from an EMBL/GenBank/DDBJ whole genome shotgun (WGS) entry which is preliminary data.</text>
</comment>
<dbReference type="InterPro" id="IPR014748">
    <property type="entry name" value="Enoyl-CoA_hydra_C"/>
</dbReference>
<dbReference type="EMBL" id="BAED01000023">
    <property type="protein sequence ID" value="GAB04871.1"/>
    <property type="molecule type" value="Genomic_DNA"/>
</dbReference>
<dbReference type="InterPro" id="IPR029045">
    <property type="entry name" value="ClpP/crotonase-like_dom_sf"/>
</dbReference>
<dbReference type="Pfam" id="PF00378">
    <property type="entry name" value="ECH_1"/>
    <property type="match status" value="1"/>
</dbReference>
<accession>G7GMN2</accession>
<dbReference type="PANTHER" id="PTHR43459">
    <property type="entry name" value="ENOYL-COA HYDRATASE"/>
    <property type="match status" value="1"/>
</dbReference>
<dbReference type="CDD" id="cd06558">
    <property type="entry name" value="crotonase-like"/>
    <property type="match status" value="1"/>
</dbReference>
<dbReference type="eggNOG" id="COG1024">
    <property type="taxonomic scope" value="Bacteria"/>
</dbReference>
<evidence type="ECO:0000313" key="2">
    <source>
        <dbReference type="EMBL" id="GAB04871.1"/>
    </source>
</evidence>
<name>G7GMN2_9ACTN</name>
<dbReference type="STRING" id="1075090.GOAMR_23_00290"/>
<dbReference type="GO" id="GO:0003824">
    <property type="term" value="F:catalytic activity"/>
    <property type="evidence" value="ECO:0007669"/>
    <property type="project" value="UniProtKB-ARBA"/>
</dbReference>
<dbReference type="AlphaFoldDB" id="G7GMN2"/>
<dbReference type="InterPro" id="IPR001753">
    <property type="entry name" value="Enoyl-CoA_hydra/iso"/>
</dbReference>
<dbReference type="Gene3D" id="1.10.12.10">
    <property type="entry name" value="Lyase 2-enoyl-coa Hydratase, Chain A, domain 2"/>
    <property type="match status" value="1"/>
</dbReference>
<dbReference type="Proteomes" id="UP000006023">
    <property type="component" value="Unassembled WGS sequence"/>
</dbReference>
<keyword evidence="3" id="KW-1185">Reference proteome</keyword>
<organism evidence="2 3">
    <name type="scientific">Gordonia amarae NBRC 15530</name>
    <dbReference type="NCBI Taxonomy" id="1075090"/>
    <lineage>
        <taxon>Bacteria</taxon>
        <taxon>Bacillati</taxon>
        <taxon>Actinomycetota</taxon>
        <taxon>Actinomycetes</taxon>
        <taxon>Mycobacteriales</taxon>
        <taxon>Gordoniaceae</taxon>
        <taxon>Gordonia</taxon>
    </lineage>
</organism>
<evidence type="ECO:0000256" key="1">
    <source>
        <dbReference type="ARBA" id="ARBA00005254"/>
    </source>
</evidence>
<sequence>MPERSGGRAGVFPVSEEPVTSDVAISHEGAILRIEFNRPTVRNSLNHDMVSRVVDSLTAAASDDALRAVHITGAGGHFCAGADLVSGNATGGERPRTGRQVRRVPHAQHRIIELVTTIQLPVVATVRGWAAGLGCNLALAADFTVAADDAVFWEPFMSRGFTPDTGSTWLLPRLVGLTRAKHMLLLGDKVSGSRAAEWGLIHASAPESDVDAVSEELLLRLASGPTVAFGLAKHALHANLHESLPTAMDNELYALELSTRTTDFKEGLAAFRERRDPDFTGR</sequence>
<protein>
    <submittedName>
        <fullName evidence="2">Putative enoyl-CoA hydratase</fullName>
    </submittedName>
</protein>